<feature type="compositionally biased region" description="Acidic residues" evidence="1">
    <location>
        <begin position="124"/>
        <end position="134"/>
    </location>
</feature>
<feature type="compositionally biased region" description="Low complexity" evidence="1">
    <location>
        <begin position="107"/>
        <end position="123"/>
    </location>
</feature>
<proteinExistence type="predicted"/>
<dbReference type="RefSeq" id="WP_108775128.1">
    <property type="nucleotide sequence ID" value="NZ_JALBUR010000004.1"/>
</dbReference>
<reference evidence="2 3" key="1">
    <citation type="submission" date="2022-03" db="EMBL/GenBank/DDBJ databases">
        <title>Novel taxa within the pig intestine.</title>
        <authorList>
            <person name="Wylensek D."/>
            <person name="Bishof K."/>
            <person name="Afrizal A."/>
            <person name="Clavel T."/>
        </authorList>
    </citation>
    <scope>NUCLEOTIDE SEQUENCE [LARGE SCALE GENOMIC DNA]</scope>
    <source>
        <strain evidence="2 3">CLA-KB-P133</strain>
    </source>
</reference>
<keyword evidence="3" id="KW-1185">Reference proteome</keyword>
<sequence>MSRKADIVTQPEESKLESLDAEEIRSEKGYQYYRDHFTFKCHECGCPMILTKSSKKYTTYYFRHNESDPEKRFSNCKDYKQGIKKLSRSSVAVGDKVFDPFKKTNPTATTTSATHASRVSNLSDSDEDENEENTYDQRKNSKYYKLEALYYGLKDSPSYAECKINDIHGKIRSYRVGDTLIDGETYERLSDINMSDPHVFTCRVISQPERNAIAQQLKNMGDRYFNNHIFLKASYSVENSNTKPVYIVFNLYPKERSEYFDEYNAKKEKFGGTVDIVVFSTRSKLIYDENDKAIVDITVYDTPRYCFVPASEI</sequence>
<comment type="caution">
    <text evidence="2">The sequence shown here is derived from an EMBL/GenBank/DDBJ whole genome shotgun (WGS) entry which is preliminary data.</text>
</comment>
<protein>
    <submittedName>
        <fullName evidence="2">Uncharacterized protein</fullName>
    </submittedName>
</protein>
<accession>A0AB35U3A8</accession>
<evidence type="ECO:0000313" key="2">
    <source>
        <dbReference type="EMBL" id="MDX8419066.1"/>
    </source>
</evidence>
<evidence type="ECO:0000256" key="1">
    <source>
        <dbReference type="SAM" id="MobiDB-lite"/>
    </source>
</evidence>
<dbReference type="EMBL" id="JALBUR010000004">
    <property type="protein sequence ID" value="MDX8419066.1"/>
    <property type="molecule type" value="Genomic_DNA"/>
</dbReference>
<evidence type="ECO:0000313" key="3">
    <source>
        <dbReference type="Proteomes" id="UP001286174"/>
    </source>
</evidence>
<gene>
    <name evidence="2" type="ORF">MOZ60_03040</name>
</gene>
<organism evidence="2 3">
    <name type="scientific">Grylomicrobium aquisgranensis</name>
    <dbReference type="NCBI Taxonomy" id="2926318"/>
    <lineage>
        <taxon>Bacteria</taxon>
        <taxon>Bacillati</taxon>
        <taxon>Bacillota</taxon>
        <taxon>Erysipelotrichia</taxon>
        <taxon>Erysipelotrichales</taxon>
        <taxon>Erysipelotrichaceae</taxon>
        <taxon>Grylomicrobium</taxon>
    </lineage>
</organism>
<dbReference type="Proteomes" id="UP001286174">
    <property type="component" value="Unassembled WGS sequence"/>
</dbReference>
<dbReference type="AlphaFoldDB" id="A0AB35U3A8"/>
<name>A0AB35U3A8_9FIRM</name>
<feature type="region of interest" description="Disordered" evidence="1">
    <location>
        <begin position="104"/>
        <end position="137"/>
    </location>
</feature>